<keyword evidence="5" id="KW-0276">Fatty acid metabolism</keyword>
<organism evidence="15 16">
    <name type="scientific">Longimycelium tulufanense</name>
    <dbReference type="NCBI Taxonomy" id="907463"/>
    <lineage>
        <taxon>Bacteria</taxon>
        <taxon>Bacillati</taxon>
        <taxon>Actinomycetota</taxon>
        <taxon>Actinomycetes</taxon>
        <taxon>Pseudonocardiales</taxon>
        <taxon>Pseudonocardiaceae</taxon>
        <taxon>Longimycelium</taxon>
    </lineage>
</organism>
<keyword evidence="16" id="KW-1185">Reference proteome</keyword>
<dbReference type="Pfam" id="PF00378">
    <property type="entry name" value="ECH_1"/>
    <property type="match status" value="1"/>
</dbReference>
<keyword evidence="9" id="KW-0443">Lipid metabolism</keyword>
<name>A0A8J3FUH2_9PSEU</name>
<keyword evidence="7" id="KW-0560">Oxidoreductase</keyword>
<dbReference type="PANTHER" id="PTHR43612:SF3">
    <property type="entry name" value="TRIFUNCTIONAL ENZYME SUBUNIT ALPHA, MITOCHONDRIAL"/>
    <property type="match status" value="1"/>
</dbReference>
<dbReference type="CDD" id="cd06558">
    <property type="entry name" value="crotonase-like"/>
    <property type="match status" value="1"/>
</dbReference>
<dbReference type="InterPro" id="IPR029045">
    <property type="entry name" value="ClpP/crotonase-like_dom_sf"/>
</dbReference>
<comment type="catalytic activity">
    <reaction evidence="12">
        <text>a (3S)-3-hydroxyacyl-CoA + NAD(+) = a 3-oxoacyl-CoA + NADH + H(+)</text>
        <dbReference type="Rhea" id="RHEA:22432"/>
        <dbReference type="ChEBI" id="CHEBI:15378"/>
        <dbReference type="ChEBI" id="CHEBI:57318"/>
        <dbReference type="ChEBI" id="CHEBI:57540"/>
        <dbReference type="ChEBI" id="CHEBI:57945"/>
        <dbReference type="ChEBI" id="CHEBI:90726"/>
        <dbReference type="EC" id="1.1.1.35"/>
    </reaction>
</comment>
<dbReference type="Proteomes" id="UP000637578">
    <property type="component" value="Unassembled WGS sequence"/>
</dbReference>
<dbReference type="InterPro" id="IPR006176">
    <property type="entry name" value="3-OHacyl-CoA_DH_NAD-bd"/>
</dbReference>
<dbReference type="SUPFAM" id="SSF48179">
    <property type="entry name" value="6-phosphogluconate dehydrogenase C-terminal domain-like"/>
    <property type="match status" value="2"/>
</dbReference>
<dbReference type="GO" id="GO:0006635">
    <property type="term" value="P:fatty acid beta-oxidation"/>
    <property type="evidence" value="ECO:0007669"/>
    <property type="project" value="UniProtKB-UniPathway"/>
</dbReference>
<keyword evidence="10" id="KW-0456">Lyase</keyword>
<evidence type="ECO:0000256" key="5">
    <source>
        <dbReference type="ARBA" id="ARBA00022832"/>
    </source>
</evidence>
<evidence type="ECO:0000256" key="10">
    <source>
        <dbReference type="ARBA" id="ARBA00023239"/>
    </source>
</evidence>
<dbReference type="PANTHER" id="PTHR43612">
    <property type="entry name" value="TRIFUNCTIONAL ENZYME SUBUNIT ALPHA"/>
    <property type="match status" value="1"/>
</dbReference>
<evidence type="ECO:0000256" key="2">
    <source>
        <dbReference type="ARBA" id="ARBA00005086"/>
    </source>
</evidence>
<feature type="domain" description="3-hydroxyacyl-CoA dehydrogenase C-terminal" evidence="13">
    <location>
        <begin position="500"/>
        <end position="600"/>
    </location>
</feature>
<keyword evidence="6" id="KW-0442">Lipid degradation</keyword>
<evidence type="ECO:0000256" key="1">
    <source>
        <dbReference type="ARBA" id="ARBA00005005"/>
    </source>
</evidence>
<dbReference type="RefSeq" id="WP_189057678.1">
    <property type="nucleotide sequence ID" value="NZ_BMMK01000011.1"/>
</dbReference>
<dbReference type="Gene3D" id="3.40.50.720">
    <property type="entry name" value="NAD(P)-binding Rossmann-like Domain"/>
    <property type="match status" value="1"/>
</dbReference>
<dbReference type="GO" id="GO:0004300">
    <property type="term" value="F:enoyl-CoA hydratase activity"/>
    <property type="evidence" value="ECO:0007669"/>
    <property type="project" value="TreeGrafter"/>
</dbReference>
<dbReference type="SUPFAM" id="SSF52096">
    <property type="entry name" value="ClpP/crotonase"/>
    <property type="match status" value="1"/>
</dbReference>
<keyword evidence="11" id="KW-0511">Multifunctional enzyme</keyword>
<dbReference type="SUPFAM" id="SSF51735">
    <property type="entry name" value="NAD(P)-binding Rossmann-fold domains"/>
    <property type="match status" value="1"/>
</dbReference>
<feature type="domain" description="3-hydroxyacyl-CoA dehydrogenase NAD binding" evidence="14">
    <location>
        <begin position="319"/>
        <end position="497"/>
    </location>
</feature>
<dbReference type="Gene3D" id="3.90.226.10">
    <property type="entry name" value="2-enoyl-CoA Hydratase, Chain A, domain 1"/>
    <property type="match status" value="1"/>
</dbReference>
<comment type="pathway">
    <text evidence="1">Lipid metabolism; fatty acid beta-oxidation.</text>
</comment>
<dbReference type="EMBL" id="BMMK01000011">
    <property type="protein sequence ID" value="GGM55085.1"/>
    <property type="molecule type" value="Genomic_DNA"/>
</dbReference>
<protein>
    <submittedName>
        <fullName evidence="15">3-hydroxyacyl-CoA dehydrogenase</fullName>
    </submittedName>
</protein>
<evidence type="ECO:0000313" key="15">
    <source>
        <dbReference type="EMBL" id="GGM55085.1"/>
    </source>
</evidence>
<evidence type="ECO:0000259" key="13">
    <source>
        <dbReference type="Pfam" id="PF00725"/>
    </source>
</evidence>
<evidence type="ECO:0000313" key="16">
    <source>
        <dbReference type="Proteomes" id="UP000637578"/>
    </source>
</evidence>
<evidence type="ECO:0000259" key="14">
    <source>
        <dbReference type="Pfam" id="PF02737"/>
    </source>
</evidence>
<dbReference type="InterPro" id="IPR006108">
    <property type="entry name" value="3HC_DH_C"/>
</dbReference>
<dbReference type="InterPro" id="IPR050136">
    <property type="entry name" value="FA_oxidation_alpha_subunit"/>
</dbReference>
<evidence type="ECO:0000256" key="8">
    <source>
        <dbReference type="ARBA" id="ARBA00023027"/>
    </source>
</evidence>
<evidence type="ECO:0000256" key="12">
    <source>
        <dbReference type="ARBA" id="ARBA00049556"/>
    </source>
</evidence>
<dbReference type="Gene3D" id="1.10.1040.50">
    <property type="match status" value="1"/>
</dbReference>
<dbReference type="InterPro" id="IPR001753">
    <property type="entry name" value="Enoyl-CoA_hydra/iso"/>
</dbReference>
<dbReference type="UniPathway" id="UPA00659"/>
<proteinExistence type="inferred from homology"/>
<dbReference type="FunFam" id="3.40.50.720:FF:000009">
    <property type="entry name" value="Fatty oxidation complex, alpha subunit"/>
    <property type="match status" value="1"/>
</dbReference>
<evidence type="ECO:0000256" key="4">
    <source>
        <dbReference type="ARBA" id="ARBA00009463"/>
    </source>
</evidence>
<dbReference type="GO" id="GO:0070403">
    <property type="term" value="F:NAD+ binding"/>
    <property type="evidence" value="ECO:0007669"/>
    <property type="project" value="InterPro"/>
</dbReference>
<dbReference type="Pfam" id="PF00725">
    <property type="entry name" value="3HCDH"/>
    <property type="match status" value="1"/>
</dbReference>
<accession>A0A8J3FUH2</accession>
<dbReference type="FunFam" id="1.10.1040.50:FF:000005">
    <property type="entry name" value="Probable 3-hydroxyacyl-CoA dehydrogenase"/>
    <property type="match status" value="1"/>
</dbReference>
<keyword evidence="8" id="KW-0520">NAD</keyword>
<evidence type="ECO:0000256" key="11">
    <source>
        <dbReference type="ARBA" id="ARBA00023268"/>
    </source>
</evidence>
<dbReference type="GO" id="GO:0016509">
    <property type="term" value="F:long-chain (3S)-3-hydroxyacyl-CoA dehydrogenase (NAD+) activity"/>
    <property type="evidence" value="ECO:0007669"/>
    <property type="project" value="TreeGrafter"/>
</dbReference>
<dbReference type="AlphaFoldDB" id="A0A8J3FUH2"/>
<sequence>MSDGIFRWEQDGDGVVTLTMDAPGRSANTLDTPFREAFAETVARLEAERDDIRGVIITSAKKTFLAGADLDELLAVTDEHVARLAAEVDQFKDLLRRLETLGRPVVAAINGAALGGGFELALACHRRIVVDAPGVQVGLPEVMLGLLPAGGGVTRYVRLLGLGAALPLLGEGTRLKPQRALETGLVHELAENIEDVLDRAREWILANPNAIQPWDAPGYTIPGGDLSNPFVQQLIIAAPAMLRKRTHRTLPAPERILSAAVEGAAVDIETAQRIETQYFADLVTGQVAKNMITTFWFQMNDVNAGRSRPEGVAPRRAKKVGVLGAGMMGHGIAQVTARAGIEVVLKDVSAEVAERGKQKIAADLDKAVARGRLTPDARDEVLARITPTGDDAELAGCDLVIEAVPEIRDLKYKVLAVAEEHAAEDAFVTSNTSTLPITGLAGAVRRPERFCGLHFFSPVPRMPLVEIIRGKESGDEALAAAFDYVRQIKKTPIVVNDGRGFFTSRVFRTYALEGIAMVAEGVSPALVENQSRLAGCPVGPLAVSDEVSLTLMWDVYEQTRVDLEAEGQELPPHSAYAVIDLMANELKRVGRAGGAGFYDYPADGPKRIWPGLLERFHRPELDVDGQELRDRLLFVQALETVRCVEDGILTSTADANIGSIMGIGFPPWTGGALQFLNGYGLDKAVARAGELAARHGERFEPPALLREHAANAQPF</sequence>
<evidence type="ECO:0000256" key="7">
    <source>
        <dbReference type="ARBA" id="ARBA00023002"/>
    </source>
</evidence>
<dbReference type="InterPro" id="IPR008927">
    <property type="entry name" value="6-PGluconate_DH-like_C_sf"/>
</dbReference>
<dbReference type="Pfam" id="PF02737">
    <property type="entry name" value="3HCDH_N"/>
    <property type="match status" value="1"/>
</dbReference>
<evidence type="ECO:0000256" key="3">
    <source>
        <dbReference type="ARBA" id="ARBA00007005"/>
    </source>
</evidence>
<comment type="pathway">
    <text evidence="2">Lipid metabolism; butanoate metabolism.</text>
</comment>
<reference evidence="15" key="1">
    <citation type="journal article" date="2014" name="Int. J. Syst. Evol. Microbiol.">
        <title>Complete genome sequence of Corynebacterium casei LMG S-19264T (=DSM 44701T), isolated from a smear-ripened cheese.</title>
        <authorList>
            <consortium name="US DOE Joint Genome Institute (JGI-PGF)"/>
            <person name="Walter F."/>
            <person name="Albersmeier A."/>
            <person name="Kalinowski J."/>
            <person name="Ruckert C."/>
        </authorList>
    </citation>
    <scope>NUCLEOTIDE SEQUENCE</scope>
    <source>
        <strain evidence="15">CGMCC 4.5737</strain>
    </source>
</reference>
<comment type="caution">
    <text evidence="15">The sequence shown here is derived from an EMBL/GenBank/DDBJ whole genome shotgun (WGS) entry which is preliminary data.</text>
</comment>
<evidence type="ECO:0000256" key="6">
    <source>
        <dbReference type="ARBA" id="ARBA00022963"/>
    </source>
</evidence>
<dbReference type="FunFam" id="3.90.226.10:FF:000047">
    <property type="entry name" value="Probable 3-hydroxyacyl-CoA dehydrogenase"/>
    <property type="match status" value="1"/>
</dbReference>
<comment type="similarity">
    <text evidence="4">Belongs to the 3-hydroxyacyl-CoA dehydrogenase family.</text>
</comment>
<comment type="similarity">
    <text evidence="3">In the central section; belongs to the 3-hydroxyacyl-CoA dehydrogenase family.</text>
</comment>
<gene>
    <name evidence="15" type="ORF">GCM10012275_27720</name>
</gene>
<evidence type="ECO:0000256" key="9">
    <source>
        <dbReference type="ARBA" id="ARBA00023098"/>
    </source>
</evidence>
<reference evidence="15" key="2">
    <citation type="submission" date="2020-09" db="EMBL/GenBank/DDBJ databases">
        <authorList>
            <person name="Sun Q."/>
            <person name="Zhou Y."/>
        </authorList>
    </citation>
    <scope>NUCLEOTIDE SEQUENCE</scope>
    <source>
        <strain evidence="15">CGMCC 4.5737</strain>
    </source>
</reference>
<dbReference type="InterPro" id="IPR036291">
    <property type="entry name" value="NAD(P)-bd_dom_sf"/>
</dbReference>